<name>A0A5C3EZT8_9BASI</name>
<feature type="chain" id="PRO_5022774531" evidence="1">
    <location>
        <begin position="21"/>
        <end position="133"/>
    </location>
</feature>
<evidence type="ECO:0000256" key="1">
    <source>
        <dbReference type="SAM" id="SignalP"/>
    </source>
</evidence>
<evidence type="ECO:0000313" key="2">
    <source>
        <dbReference type="EMBL" id="SPO37370.1"/>
    </source>
</evidence>
<dbReference type="Proteomes" id="UP000323386">
    <property type="component" value="Unassembled WGS sequence"/>
</dbReference>
<sequence length="133" mass="14865">MVLCWYLLALLGIFWEATMYLRLPATDSCHADITSGDCHLAGRKLAGTLLALYRSYWQLWHLSNFAGTKSNFTALWVSLELVTFQTLLALSRTSGTYVSPSTSMTSGPIVNPKHATRSPNFPLQPMYFKSVDI</sequence>
<evidence type="ECO:0000313" key="3">
    <source>
        <dbReference type="Proteomes" id="UP000323386"/>
    </source>
</evidence>
<organism evidence="2 3">
    <name type="scientific">Pseudozyma flocculosa</name>
    <dbReference type="NCBI Taxonomy" id="84751"/>
    <lineage>
        <taxon>Eukaryota</taxon>
        <taxon>Fungi</taxon>
        <taxon>Dikarya</taxon>
        <taxon>Basidiomycota</taxon>
        <taxon>Ustilaginomycotina</taxon>
        <taxon>Ustilaginomycetes</taxon>
        <taxon>Ustilaginales</taxon>
        <taxon>Ustilaginaceae</taxon>
        <taxon>Pseudozyma</taxon>
    </lineage>
</organism>
<keyword evidence="1" id="KW-0732">Signal</keyword>
<reference evidence="2 3" key="1">
    <citation type="submission" date="2018-03" db="EMBL/GenBank/DDBJ databases">
        <authorList>
            <person name="Guldener U."/>
        </authorList>
    </citation>
    <scope>NUCLEOTIDE SEQUENCE [LARGE SCALE GENOMIC DNA]</scope>
    <source>
        <strain evidence="2 3">DAOM196992</strain>
    </source>
</reference>
<gene>
    <name evidence="2" type="ORF">PSFLO_02843</name>
</gene>
<feature type="signal peptide" evidence="1">
    <location>
        <begin position="1"/>
        <end position="20"/>
    </location>
</feature>
<dbReference type="AlphaFoldDB" id="A0A5C3EZT8"/>
<keyword evidence="3" id="KW-1185">Reference proteome</keyword>
<protein>
    <submittedName>
        <fullName evidence="2">Uncharacterized protein</fullName>
    </submittedName>
</protein>
<proteinExistence type="predicted"/>
<dbReference type="EMBL" id="OOIP01000006">
    <property type="protein sequence ID" value="SPO37370.1"/>
    <property type="molecule type" value="Genomic_DNA"/>
</dbReference>
<accession>A0A5C3EZT8</accession>